<dbReference type="PANTHER" id="PTHR43162:SF1">
    <property type="entry name" value="PRESTALK A DIFFERENTIATION PROTEIN A"/>
    <property type="match status" value="1"/>
</dbReference>
<evidence type="ECO:0000313" key="2">
    <source>
        <dbReference type="EMBL" id="MBB5959501.1"/>
    </source>
</evidence>
<dbReference type="SUPFAM" id="SSF51735">
    <property type="entry name" value="NAD(P)-binding Rossmann-fold domains"/>
    <property type="match status" value="1"/>
</dbReference>
<evidence type="ECO:0000313" key="3">
    <source>
        <dbReference type="Proteomes" id="UP000547510"/>
    </source>
</evidence>
<evidence type="ECO:0000259" key="1">
    <source>
        <dbReference type="Pfam" id="PF13460"/>
    </source>
</evidence>
<dbReference type="Pfam" id="PF13460">
    <property type="entry name" value="NAD_binding_10"/>
    <property type="match status" value="1"/>
</dbReference>
<accession>A0A841CPB9</accession>
<feature type="domain" description="NAD(P)-binding" evidence="1">
    <location>
        <begin position="7"/>
        <end position="103"/>
    </location>
</feature>
<dbReference type="EMBL" id="JACHJN010000011">
    <property type="protein sequence ID" value="MBB5959501.1"/>
    <property type="molecule type" value="Genomic_DNA"/>
</dbReference>
<organism evidence="2 3">
    <name type="scientific">Saccharothrix tamanrassetensis</name>
    <dbReference type="NCBI Taxonomy" id="1051531"/>
    <lineage>
        <taxon>Bacteria</taxon>
        <taxon>Bacillati</taxon>
        <taxon>Actinomycetota</taxon>
        <taxon>Actinomycetes</taxon>
        <taxon>Pseudonocardiales</taxon>
        <taxon>Pseudonocardiaceae</taxon>
        <taxon>Saccharothrix</taxon>
    </lineage>
</organism>
<name>A0A841CPB9_9PSEU</name>
<proteinExistence type="predicted"/>
<dbReference type="RefSeq" id="WP_184696442.1">
    <property type="nucleotide sequence ID" value="NZ_JACHJN010000011.1"/>
</dbReference>
<dbReference type="InterPro" id="IPR051604">
    <property type="entry name" value="Ergot_Alk_Oxidoreductase"/>
</dbReference>
<dbReference type="InterPro" id="IPR016040">
    <property type="entry name" value="NAD(P)-bd_dom"/>
</dbReference>
<dbReference type="AlphaFoldDB" id="A0A841CPB9"/>
<dbReference type="InterPro" id="IPR036291">
    <property type="entry name" value="NAD(P)-bd_dom_sf"/>
</dbReference>
<protein>
    <submittedName>
        <fullName evidence="2">Uncharacterized protein YbjT (DUF2867 family)</fullName>
    </submittedName>
</protein>
<gene>
    <name evidence="2" type="ORF">FHS29_006122</name>
</gene>
<dbReference type="Gene3D" id="3.90.25.10">
    <property type="entry name" value="UDP-galactose 4-epimerase, domain 1"/>
    <property type="match status" value="1"/>
</dbReference>
<sequence>MTILVTGATGTVGGHLVDQLVRGGHDVRAMTRNPLRARVPEGAEVVAGDLTRPETLPTALAGVTALHLISFGGEGYAPLENAGEVLELAKKAGVRRVTVLTGFEPGPVEAAVEDSGLEWTHLQPVEFMANMLEWAPSVRADLPVSLPFAHCPSAMVHEADIAAVAAAALLDDGHDGCAYTITGPQALTPVEAARLLSEALGRPLRTVEVGAEEARRELREAGLGEDEVESIVRLGTDPPERVHTVLPTVEQVTGRPARTFSQWATEHAHAFR</sequence>
<dbReference type="Proteomes" id="UP000547510">
    <property type="component" value="Unassembled WGS sequence"/>
</dbReference>
<comment type="caution">
    <text evidence="2">The sequence shown here is derived from an EMBL/GenBank/DDBJ whole genome shotgun (WGS) entry which is preliminary data.</text>
</comment>
<reference evidence="2 3" key="1">
    <citation type="submission" date="2020-08" db="EMBL/GenBank/DDBJ databases">
        <title>Genomic Encyclopedia of Type Strains, Phase III (KMG-III): the genomes of soil and plant-associated and newly described type strains.</title>
        <authorList>
            <person name="Whitman W."/>
        </authorList>
    </citation>
    <scope>NUCLEOTIDE SEQUENCE [LARGE SCALE GENOMIC DNA]</scope>
    <source>
        <strain evidence="2 3">CECT 8640</strain>
    </source>
</reference>
<dbReference type="Gene3D" id="3.40.50.720">
    <property type="entry name" value="NAD(P)-binding Rossmann-like Domain"/>
    <property type="match status" value="1"/>
</dbReference>
<dbReference type="PANTHER" id="PTHR43162">
    <property type="match status" value="1"/>
</dbReference>
<keyword evidence="3" id="KW-1185">Reference proteome</keyword>